<evidence type="ECO:0000313" key="2">
    <source>
        <dbReference type="EMBL" id="MBB6070714.1"/>
    </source>
</evidence>
<dbReference type="EMBL" id="JACHIA010000005">
    <property type="protein sequence ID" value="MBB6070714.1"/>
    <property type="molecule type" value="Genomic_DNA"/>
</dbReference>
<reference evidence="2 3" key="1">
    <citation type="submission" date="2020-08" db="EMBL/GenBank/DDBJ databases">
        <title>Genomic Encyclopedia of Type Strains, Phase IV (KMG-IV): sequencing the most valuable type-strain genomes for metagenomic binning, comparative biology and taxonomic classification.</title>
        <authorList>
            <person name="Goeker M."/>
        </authorList>
    </citation>
    <scope>NUCLEOTIDE SEQUENCE [LARGE SCALE GENOMIC DNA]</scope>
    <source>
        <strain evidence="2 3">DSM 29007</strain>
    </source>
</reference>
<dbReference type="RefSeq" id="WP_170034602.1">
    <property type="nucleotide sequence ID" value="NZ_JABDTL010000001.1"/>
</dbReference>
<protein>
    <submittedName>
        <fullName evidence="2">Uncharacterized protein</fullName>
    </submittedName>
</protein>
<evidence type="ECO:0000313" key="3">
    <source>
        <dbReference type="Proteomes" id="UP000582837"/>
    </source>
</evidence>
<comment type="caution">
    <text evidence="2">The sequence shown here is derived from an EMBL/GenBank/DDBJ whole genome shotgun (WGS) entry which is preliminary data.</text>
</comment>
<dbReference type="Proteomes" id="UP000582837">
    <property type="component" value="Unassembled WGS sequence"/>
</dbReference>
<name>A0A841GY90_9BACT</name>
<evidence type="ECO:0000256" key="1">
    <source>
        <dbReference type="SAM" id="Phobius"/>
    </source>
</evidence>
<proteinExistence type="predicted"/>
<accession>A0A841GY90</accession>
<keyword evidence="1" id="KW-0812">Transmembrane</keyword>
<feature type="transmembrane region" description="Helical" evidence="1">
    <location>
        <begin position="60"/>
        <end position="83"/>
    </location>
</feature>
<keyword evidence="3" id="KW-1185">Reference proteome</keyword>
<keyword evidence="1" id="KW-1133">Transmembrane helix</keyword>
<dbReference type="AlphaFoldDB" id="A0A841GY90"/>
<keyword evidence="1" id="KW-0472">Membrane</keyword>
<gene>
    <name evidence="2" type="ORF">HNQ61_002335</name>
</gene>
<organism evidence="2 3">
    <name type="scientific">Longimicrobium terrae</name>
    <dbReference type="NCBI Taxonomy" id="1639882"/>
    <lineage>
        <taxon>Bacteria</taxon>
        <taxon>Pseudomonadati</taxon>
        <taxon>Gemmatimonadota</taxon>
        <taxon>Longimicrobiia</taxon>
        <taxon>Longimicrobiales</taxon>
        <taxon>Longimicrobiaceae</taxon>
        <taxon>Longimicrobium</taxon>
    </lineage>
</organism>
<sequence length="184" mass="19459">MNTPDPHEDELPPALLNALRGLPRERQPGRLLEERTVRALRENGLVQAAAPRGIRRLPMAWIGGAVAASLALFASGVAVGQWMGGRATAQVVSAMEARNSQQAAMLVQQTGTAYVQALRHFAAMDSAGAADPQGREVAAHMLRAAAGQMVRIAPNDAVAGAVMASNPRTDTAAAHRAKQQVLWF</sequence>